<proteinExistence type="predicted"/>
<dbReference type="EMBL" id="KQ416198">
    <property type="protein sequence ID" value="KOF98185.1"/>
    <property type="molecule type" value="Genomic_DNA"/>
</dbReference>
<feature type="compositionally biased region" description="Basic and acidic residues" evidence="1">
    <location>
        <begin position="22"/>
        <end position="31"/>
    </location>
</feature>
<accession>A0A0L8IAZ8</accession>
<protein>
    <submittedName>
        <fullName evidence="2">Uncharacterized protein</fullName>
    </submittedName>
</protein>
<name>A0A0L8IAZ8_OCTBM</name>
<evidence type="ECO:0000313" key="2">
    <source>
        <dbReference type="EMBL" id="KOF98185.1"/>
    </source>
</evidence>
<reference evidence="2" key="1">
    <citation type="submission" date="2015-07" db="EMBL/GenBank/DDBJ databases">
        <title>MeaNS - Measles Nucleotide Surveillance Program.</title>
        <authorList>
            <person name="Tran T."/>
            <person name="Druce J."/>
        </authorList>
    </citation>
    <scope>NUCLEOTIDE SEQUENCE</scope>
    <source>
        <strain evidence="2">UCB-OBI-ISO-001</strain>
        <tissue evidence="2">Gonad</tissue>
    </source>
</reference>
<feature type="region of interest" description="Disordered" evidence="1">
    <location>
        <begin position="1"/>
        <end position="52"/>
    </location>
</feature>
<gene>
    <name evidence="2" type="ORF">OCBIM_22026726mg</name>
</gene>
<sequence length="52" mass="5675">MKLALNNGGEIGRIRLGTTIDDETKIPESKTKRQNSSKMTPVTGESDLSRVT</sequence>
<evidence type="ECO:0000256" key="1">
    <source>
        <dbReference type="SAM" id="MobiDB-lite"/>
    </source>
</evidence>
<dbReference type="AlphaFoldDB" id="A0A0L8IAZ8"/>
<organism evidence="2">
    <name type="scientific">Octopus bimaculoides</name>
    <name type="common">California two-spotted octopus</name>
    <dbReference type="NCBI Taxonomy" id="37653"/>
    <lineage>
        <taxon>Eukaryota</taxon>
        <taxon>Metazoa</taxon>
        <taxon>Spiralia</taxon>
        <taxon>Lophotrochozoa</taxon>
        <taxon>Mollusca</taxon>
        <taxon>Cephalopoda</taxon>
        <taxon>Coleoidea</taxon>
        <taxon>Octopodiformes</taxon>
        <taxon>Octopoda</taxon>
        <taxon>Incirrata</taxon>
        <taxon>Octopodidae</taxon>
        <taxon>Octopus</taxon>
    </lineage>
</organism>